<reference evidence="1" key="1">
    <citation type="journal article" date="2020" name="bioRxiv">
        <title>A rank-normalized archaeal taxonomy based on genome phylogeny resolves widespread incomplete and uneven classifications.</title>
        <authorList>
            <person name="Rinke C."/>
            <person name="Chuvochina M."/>
            <person name="Mussig A.J."/>
            <person name="Chaumeil P.-A."/>
            <person name="Waite D.W."/>
            <person name="Whitman W.B."/>
            <person name="Parks D.H."/>
            <person name="Hugenholtz P."/>
        </authorList>
    </citation>
    <scope>NUCLEOTIDE SEQUENCE</scope>
    <source>
        <strain evidence="1">UBA8838</strain>
    </source>
</reference>
<sequence>MIVELNPFEINEAEFEFIMKNVRIKAHPQILSHILYCDFKKLLKKRIKRLENRV</sequence>
<evidence type="ECO:0000313" key="2">
    <source>
        <dbReference type="Proteomes" id="UP000646844"/>
    </source>
</evidence>
<dbReference type="GeneID" id="60598342"/>
<dbReference type="AlphaFoldDB" id="A0A832WUC2"/>
<organism evidence="1 2">
    <name type="scientific">Sulfurisphaera tokodaii</name>
    <dbReference type="NCBI Taxonomy" id="111955"/>
    <lineage>
        <taxon>Archaea</taxon>
        <taxon>Thermoproteota</taxon>
        <taxon>Thermoprotei</taxon>
        <taxon>Sulfolobales</taxon>
        <taxon>Sulfolobaceae</taxon>
        <taxon>Sulfurisphaera</taxon>
    </lineage>
</organism>
<evidence type="ECO:0000313" key="1">
    <source>
        <dbReference type="EMBL" id="HII75334.1"/>
    </source>
</evidence>
<dbReference type="EMBL" id="DUJO01000059">
    <property type="protein sequence ID" value="HII75334.1"/>
    <property type="molecule type" value="Genomic_DNA"/>
</dbReference>
<name>A0A832WUC2_9CREN</name>
<comment type="caution">
    <text evidence="1">The sequence shown here is derived from an EMBL/GenBank/DDBJ whole genome shotgun (WGS) entry which is preliminary data.</text>
</comment>
<accession>A0A832WUC2</accession>
<dbReference type="RefSeq" id="WP_198429706.1">
    <property type="nucleotide sequence ID" value="NZ_BAABQO010000015.1"/>
</dbReference>
<proteinExistence type="predicted"/>
<gene>
    <name evidence="1" type="ORF">HA332_13440</name>
</gene>
<dbReference type="Proteomes" id="UP000646844">
    <property type="component" value="Unassembled WGS sequence"/>
</dbReference>
<protein>
    <submittedName>
        <fullName evidence="1">Uncharacterized protein</fullName>
    </submittedName>
</protein>